<dbReference type="Proteomes" id="UP000445000">
    <property type="component" value="Unassembled WGS sequence"/>
</dbReference>
<dbReference type="AlphaFoldDB" id="A0A829YMF2"/>
<organism evidence="1 2">
    <name type="scientific">Steroidobacter agaridevorans</name>
    <dbReference type="NCBI Taxonomy" id="2695856"/>
    <lineage>
        <taxon>Bacteria</taxon>
        <taxon>Pseudomonadati</taxon>
        <taxon>Pseudomonadota</taxon>
        <taxon>Gammaproteobacteria</taxon>
        <taxon>Steroidobacterales</taxon>
        <taxon>Steroidobacteraceae</taxon>
        <taxon>Steroidobacter</taxon>
    </lineage>
</organism>
<keyword evidence="2" id="KW-1185">Reference proteome</keyword>
<comment type="caution">
    <text evidence="1">The sequence shown here is derived from an EMBL/GenBank/DDBJ whole genome shotgun (WGS) entry which is preliminary data.</text>
</comment>
<proteinExistence type="predicted"/>
<name>A0A829YMF2_9GAMM</name>
<protein>
    <submittedName>
        <fullName evidence="1">Uncharacterized protein</fullName>
    </submittedName>
</protein>
<evidence type="ECO:0000313" key="2">
    <source>
        <dbReference type="Proteomes" id="UP000445000"/>
    </source>
</evidence>
<dbReference type="EMBL" id="BLJN01000009">
    <property type="protein sequence ID" value="GFE84505.1"/>
    <property type="molecule type" value="Genomic_DNA"/>
</dbReference>
<reference evidence="2" key="1">
    <citation type="submission" date="2020-01" db="EMBL/GenBank/DDBJ databases">
        <title>'Steroidobacter agaridevorans' sp. nov., agar-degrading bacteria isolated from rhizosphere soils.</title>
        <authorList>
            <person name="Ikenaga M."/>
            <person name="Kataoka M."/>
            <person name="Murouchi A."/>
            <person name="Katsuragi S."/>
            <person name="Sakai M."/>
        </authorList>
    </citation>
    <scope>NUCLEOTIDE SEQUENCE [LARGE SCALE GENOMIC DNA]</scope>
    <source>
        <strain evidence="2">YU21-B</strain>
    </source>
</reference>
<evidence type="ECO:0000313" key="1">
    <source>
        <dbReference type="EMBL" id="GFE84505.1"/>
    </source>
</evidence>
<sequence>MTVIRPTGGFGTDRAIVPGAAYKFVATLNAAPLRADPRVSLQIIYRIYFAMPKIPEIASQHKLCVAKISKTAHATPPQANWTARTLQVH</sequence>
<accession>A0A829YMF2</accession>
<gene>
    <name evidence="1" type="ORF">GCM10011487_65050</name>
</gene>